<comment type="caution">
    <text evidence="1">The sequence shown here is derived from an EMBL/GenBank/DDBJ whole genome shotgun (WGS) entry which is preliminary data.</text>
</comment>
<accession>A0AAD7GB51</accession>
<organism evidence="1 2">
    <name type="scientific">Mycena rosella</name>
    <name type="common">Pink bonnet</name>
    <name type="synonym">Agaricus rosellus</name>
    <dbReference type="NCBI Taxonomy" id="1033263"/>
    <lineage>
        <taxon>Eukaryota</taxon>
        <taxon>Fungi</taxon>
        <taxon>Dikarya</taxon>
        <taxon>Basidiomycota</taxon>
        <taxon>Agaricomycotina</taxon>
        <taxon>Agaricomycetes</taxon>
        <taxon>Agaricomycetidae</taxon>
        <taxon>Agaricales</taxon>
        <taxon>Marasmiineae</taxon>
        <taxon>Mycenaceae</taxon>
        <taxon>Mycena</taxon>
    </lineage>
</organism>
<evidence type="ECO:0000313" key="2">
    <source>
        <dbReference type="Proteomes" id="UP001221757"/>
    </source>
</evidence>
<keyword evidence="2" id="KW-1185">Reference proteome</keyword>
<dbReference type="Proteomes" id="UP001221757">
    <property type="component" value="Unassembled WGS sequence"/>
</dbReference>
<sequence length="163" mass="18514">MHFDNLLNSKSTLLRTSLAYIDFDQRLKVLAPIREYVRSLHPPPTAPVTPLPEYFFDLVRLFDSYQELPSGDLVQRIASDFGNISSLLPRLVTHLTLAHRTQEWKEVCASLQRIRDVFVGEGDDATACSLFVLVLENSTAMDIHQARADCMRRIGDIRKRGGD</sequence>
<protein>
    <submittedName>
        <fullName evidence="1">Uncharacterized protein</fullName>
    </submittedName>
</protein>
<proteinExistence type="predicted"/>
<name>A0AAD7GB51_MYCRO</name>
<dbReference type="EMBL" id="JARKIE010000099">
    <property type="protein sequence ID" value="KAJ7686063.1"/>
    <property type="molecule type" value="Genomic_DNA"/>
</dbReference>
<evidence type="ECO:0000313" key="1">
    <source>
        <dbReference type="EMBL" id="KAJ7686063.1"/>
    </source>
</evidence>
<dbReference type="AlphaFoldDB" id="A0AAD7GB51"/>
<reference evidence="1" key="1">
    <citation type="submission" date="2023-03" db="EMBL/GenBank/DDBJ databases">
        <title>Massive genome expansion in bonnet fungi (Mycena s.s.) driven by repeated elements and novel gene families across ecological guilds.</title>
        <authorList>
            <consortium name="Lawrence Berkeley National Laboratory"/>
            <person name="Harder C.B."/>
            <person name="Miyauchi S."/>
            <person name="Viragh M."/>
            <person name="Kuo A."/>
            <person name="Thoen E."/>
            <person name="Andreopoulos B."/>
            <person name="Lu D."/>
            <person name="Skrede I."/>
            <person name="Drula E."/>
            <person name="Henrissat B."/>
            <person name="Morin E."/>
            <person name="Kohler A."/>
            <person name="Barry K."/>
            <person name="LaButti K."/>
            <person name="Morin E."/>
            <person name="Salamov A."/>
            <person name="Lipzen A."/>
            <person name="Mereny Z."/>
            <person name="Hegedus B."/>
            <person name="Baldrian P."/>
            <person name="Stursova M."/>
            <person name="Weitz H."/>
            <person name="Taylor A."/>
            <person name="Grigoriev I.V."/>
            <person name="Nagy L.G."/>
            <person name="Martin F."/>
            <person name="Kauserud H."/>
        </authorList>
    </citation>
    <scope>NUCLEOTIDE SEQUENCE</scope>
    <source>
        <strain evidence="1">CBHHK067</strain>
    </source>
</reference>
<gene>
    <name evidence="1" type="ORF">B0H17DRAFT_1204453</name>
</gene>